<keyword evidence="3" id="KW-0560">Oxidoreductase</keyword>
<dbReference type="GO" id="GO:0051537">
    <property type="term" value="F:2 iron, 2 sulfur cluster binding"/>
    <property type="evidence" value="ECO:0007669"/>
    <property type="project" value="UniProtKB-KW"/>
</dbReference>
<keyword evidence="8" id="KW-1185">Reference proteome</keyword>
<name>T0GT31_9SPHN</name>
<dbReference type="Gene3D" id="3.90.380.10">
    <property type="entry name" value="Naphthalene 1,2-dioxygenase Alpha Subunit, Chain A, domain 1"/>
    <property type="match status" value="1"/>
</dbReference>
<keyword evidence="2" id="KW-0479">Metal-binding</keyword>
<organism evidence="7 8">
    <name type="scientific">Sphingobium quisquiliarum P25</name>
    <dbReference type="NCBI Taxonomy" id="1329909"/>
    <lineage>
        <taxon>Bacteria</taxon>
        <taxon>Pseudomonadati</taxon>
        <taxon>Pseudomonadota</taxon>
        <taxon>Alphaproteobacteria</taxon>
        <taxon>Sphingomonadales</taxon>
        <taxon>Sphingomonadaceae</taxon>
        <taxon>Sphingobium</taxon>
    </lineage>
</organism>
<evidence type="ECO:0000313" key="7">
    <source>
        <dbReference type="EMBL" id="EQB03802.1"/>
    </source>
</evidence>
<dbReference type="PANTHER" id="PTHR21266">
    <property type="entry name" value="IRON-SULFUR DOMAIN CONTAINING PROTEIN"/>
    <property type="match status" value="1"/>
</dbReference>
<sequence>MPIVIFRKEDGSIAALIDRCPHRWAPLSMGEVEGDRIVCGYHGMAFDETGRCINVPSQRHTPSAIQVGAFAAIERYGFIWLWGGERADADPSLIPEELAFLDNPSWHSVWGYKSVKGNYMQIKENVLDLTHFAYLHAKSLKVADWTDAPEVEVTDRFIKYKQEFKMSPLAAVYADPAGKEVGKPINRTSWGCYYSPSVNIGAVDMHDPNPEPNGLERFALRVIHLTTPVSPLATHYFWVWARDHGEPYDVDAYRAYVSSVFDEDVTMIEATAALCQRAPDQEKAREYSVAADRAAVEARRRVADLVQRERVAAA</sequence>
<keyword evidence="4" id="KW-0408">Iron</keyword>
<dbReference type="RefSeq" id="WP_021239012.1">
    <property type="nucleotide sequence ID" value="NZ_ATHO01000131.1"/>
</dbReference>
<dbReference type="SUPFAM" id="SSF50022">
    <property type="entry name" value="ISP domain"/>
    <property type="match status" value="1"/>
</dbReference>
<reference evidence="7 8" key="1">
    <citation type="journal article" date="2013" name="Genome Announc.">
        <title>Draft Genome Sequence of Sphingobium quisquiliarum Strain P25T, a Novel Hexachlorocyclohexane (HCH)-Degrading Bacterium Isolated from an HCH Dumpsite.</title>
        <authorList>
            <person name="Kumar Singh A."/>
            <person name="Sangwan N."/>
            <person name="Sharma A."/>
            <person name="Gupta V."/>
            <person name="Khurana J.P."/>
            <person name="Lal R."/>
        </authorList>
    </citation>
    <scope>NUCLEOTIDE SEQUENCE [LARGE SCALE GENOMIC DNA]</scope>
    <source>
        <strain evidence="7 8">P25</strain>
    </source>
</reference>
<proteinExistence type="predicted"/>
<dbReference type="PATRIC" id="fig|1329909.3.peg.2781"/>
<dbReference type="Pfam" id="PF19112">
    <property type="entry name" value="VanA_C"/>
    <property type="match status" value="1"/>
</dbReference>
<evidence type="ECO:0000313" key="8">
    <source>
        <dbReference type="Proteomes" id="UP000015525"/>
    </source>
</evidence>
<evidence type="ECO:0000256" key="5">
    <source>
        <dbReference type="ARBA" id="ARBA00023014"/>
    </source>
</evidence>
<dbReference type="PANTHER" id="PTHR21266:SF60">
    <property type="entry name" value="3-KETOSTEROID-9-ALPHA-MONOOXYGENASE, OXYGENASE COMPONENT"/>
    <property type="match status" value="1"/>
</dbReference>
<protein>
    <recommendedName>
        <fullName evidence="6">Rieske domain-containing protein</fullName>
    </recommendedName>
</protein>
<evidence type="ECO:0000256" key="4">
    <source>
        <dbReference type="ARBA" id="ARBA00023004"/>
    </source>
</evidence>
<dbReference type="Gene3D" id="2.102.10.10">
    <property type="entry name" value="Rieske [2Fe-2S] iron-sulphur domain"/>
    <property type="match status" value="1"/>
</dbReference>
<evidence type="ECO:0000256" key="1">
    <source>
        <dbReference type="ARBA" id="ARBA00022714"/>
    </source>
</evidence>
<dbReference type="GO" id="GO:0046872">
    <property type="term" value="F:metal ion binding"/>
    <property type="evidence" value="ECO:0007669"/>
    <property type="project" value="UniProtKB-KW"/>
</dbReference>
<gene>
    <name evidence="7" type="ORF">L288_14480</name>
</gene>
<comment type="caution">
    <text evidence="7">The sequence shown here is derived from an EMBL/GenBank/DDBJ whole genome shotgun (WGS) entry which is preliminary data.</text>
</comment>
<dbReference type="PROSITE" id="PS51296">
    <property type="entry name" value="RIESKE"/>
    <property type="match status" value="1"/>
</dbReference>
<dbReference type="SUPFAM" id="SSF55961">
    <property type="entry name" value="Bet v1-like"/>
    <property type="match status" value="1"/>
</dbReference>
<dbReference type="InterPro" id="IPR044043">
    <property type="entry name" value="VanA_C_cat"/>
</dbReference>
<accession>T0GT31</accession>
<dbReference type="InterPro" id="IPR017941">
    <property type="entry name" value="Rieske_2Fe-2S"/>
</dbReference>
<keyword evidence="1" id="KW-0001">2Fe-2S</keyword>
<dbReference type="Pfam" id="PF00355">
    <property type="entry name" value="Rieske"/>
    <property type="match status" value="1"/>
</dbReference>
<dbReference type="AlphaFoldDB" id="T0GT31"/>
<dbReference type="GO" id="GO:0016491">
    <property type="term" value="F:oxidoreductase activity"/>
    <property type="evidence" value="ECO:0007669"/>
    <property type="project" value="UniProtKB-KW"/>
</dbReference>
<dbReference type="InterPro" id="IPR036922">
    <property type="entry name" value="Rieske_2Fe-2S_sf"/>
</dbReference>
<evidence type="ECO:0000259" key="6">
    <source>
        <dbReference type="PROSITE" id="PS51296"/>
    </source>
</evidence>
<dbReference type="InterPro" id="IPR050584">
    <property type="entry name" value="Cholesterol_7-desaturase"/>
</dbReference>
<evidence type="ECO:0000256" key="3">
    <source>
        <dbReference type="ARBA" id="ARBA00023002"/>
    </source>
</evidence>
<dbReference type="EMBL" id="ATHO01000131">
    <property type="protein sequence ID" value="EQB03802.1"/>
    <property type="molecule type" value="Genomic_DNA"/>
</dbReference>
<evidence type="ECO:0000256" key="2">
    <source>
        <dbReference type="ARBA" id="ARBA00022723"/>
    </source>
</evidence>
<feature type="domain" description="Rieske" evidence="6">
    <location>
        <begin position="1"/>
        <end position="81"/>
    </location>
</feature>
<keyword evidence="5" id="KW-0411">Iron-sulfur</keyword>
<dbReference type="Proteomes" id="UP000015525">
    <property type="component" value="Unassembled WGS sequence"/>
</dbReference>